<keyword evidence="3" id="KW-1185">Reference proteome</keyword>
<evidence type="ECO:0000259" key="1">
    <source>
        <dbReference type="PROSITE" id="PS51918"/>
    </source>
</evidence>
<dbReference type="CDD" id="cd01335">
    <property type="entry name" value="Radical_SAM"/>
    <property type="match status" value="1"/>
</dbReference>
<keyword evidence="2" id="KW-0560">Oxidoreductase</keyword>
<dbReference type="InterPro" id="IPR034505">
    <property type="entry name" value="Coproporphyrinogen-III_oxidase"/>
</dbReference>
<dbReference type="SUPFAM" id="SSF102114">
    <property type="entry name" value="Radical SAM enzymes"/>
    <property type="match status" value="1"/>
</dbReference>
<dbReference type="GO" id="GO:0006779">
    <property type="term" value="P:porphyrin-containing compound biosynthetic process"/>
    <property type="evidence" value="ECO:0007669"/>
    <property type="project" value="TreeGrafter"/>
</dbReference>
<dbReference type="NCBIfam" id="NF006060">
    <property type="entry name" value="PRK08207.1-3"/>
    <property type="match status" value="1"/>
</dbReference>
<dbReference type="GO" id="GO:0005737">
    <property type="term" value="C:cytoplasm"/>
    <property type="evidence" value="ECO:0007669"/>
    <property type="project" value="TreeGrafter"/>
</dbReference>
<dbReference type="PANTHER" id="PTHR13932:SF1">
    <property type="entry name" value="OXYGEN-INDEPENDENT COPROPORPHYRINOGEN-III OXIDASE-LIKE PROTEIN HEMZ"/>
    <property type="match status" value="1"/>
</dbReference>
<dbReference type="InterPro" id="IPR006638">
    <property type="entry name" value="Elp3/MiaA/NifB-like_rSAM"/>
</dbReference>
<comment type="caution">
    <text evidence="2">The sequence shown here is derived from an EMBL/GenBank/DDBJ whole genome shotgun (WGS) entry which is preliminary data.</text>
</comment>
<dbReference type="GO" id="GO:0016491">
    <property type="term" value="F:oxidoreductase activity"/>
    <property type="evidence" value="ECO:0007669"/>
    <property type="project" value="UniProtKB-KW"/>
</dbReference>
<protein>
    <submittedName>
        <fullName evidence="2">Oxygen-independent coproporphyrinogen-III oxidase-like protein HemZ</fullName>
        <ecNumber evidence="2">1.3.99.-</ecNumber>
    </submittedName>
</protein>
<organism evidence="2 3">
    <name type="scientific">Clostridium oryzae</name>
    <dbReference type="NCBI Taxonomy" id="1450648"/>
    <lineage>
        <taxon>Bacteria</taxon>
        <taxon>Bacillati</taxon>
        <taxon>Bacillota</taxon>
        <taxon>Clostridia</taxon>
        <taxon>Eubacteriales</taxon>
        <taxon>Clostridiaceae</taxon>
        <taxon>Clostridium</taxon>
    </lineage>
</organism>
<feature type="domain" description="Radical SAM core" evidence="1">
    <location>
        <begin position="141"/>
        <end position="387"/>
    </location>
</feature>
<dbReference type="InterPro" id="IPR007197">
    <property type="entry name" value="rSAM"/>
</dbReference>
<dbReference type="EMBL" id="MZGV01000008">
    <property type="protein sequence ID" value="OPJ63589.1"/>
    <property type="molecule type" value="Genomic_DNA"/>
</dbReference>
<accession>A0A1V4IUJ6</accession>
<dbReference type="AlphaFoldDB" id="A0A1V4IUJ6"/>
<sequence length="476" mass="55288">MDININLNNEKYRYDVYHMVNVFYPDAVISFVEKNENMMVLLENNKIYIKKAELKKQFHFQDELSIKDFVKKSMYLFLSEITGLQHPWGIMIGIRPTKIAQTLIDEGYNDEQIINYYEKYYLVRHDKAELSLSVAKAEKKFINKDTKIISIYVGMPFCPTRCAYCSFASNPIAGNDKLVKQYLEKLNYEIEQIAEYLDEKRLNVECVYFGGGTPTSVCDADFEYIMKSVYNKLVEGRNVKEFTVEAGRPDSITENKLKTMKRYKVDRISINPQSMNDDTLSRIGRKHFTKDVIDKFNLARRLGFDNINMDIIVGLPGEGLAEIKNTCNELKVLSPESITVHGMAIKRASKLHEINMNSNYFSKLNSEELNAMYEETKIAAKELKLHPYYMYRQKNMVGSMENVGFCKPGFEGIYNIEMMEERQTVIALGAGAVSKIYFSEENRLERYPNLKDVREYVNRTEELVQGKLKILNTLYV</sequence>
<name>A0A1V4IUJ6_9CLOT</name>
<dbReference type="OrthoDB" id="9808022at2"/>
<proteinExistence type="predicted"/>
<dbReference type="EC" id="1.3.99.-" evidence="2"/>
<dbReference type="SFLD" id="SFLDG01065">
    <property type="entry name" value="anaerobic_coproporphyrinogen-I"/>
    <property type="match status" value="1"/>
</dbReference>
<dbReference type="Pfam" id="PF04055">
    <property type="entry name" value="Radical_SAM"/>
    <property type="match status" value="1"/>
</dbReference>
<evidence type="ECO:0000313" key="3">
    <source>
        <dbReference type="Proteomes" id="UP000190080"/>
    </source>
</evidence>
<dbReference type="InterPro" id="IPR023995">
    <property type="entry name" value="HemZ"/>
</dbReference>
<gene>
    <name evidence="2" type="primary">hemZ_1</name>
    <name evidence="2" type="ORF">CLORY_10970</name>
</gene>
<dbReference type="InterPro" id="IPR058240">
    <property type="entry name" value="rSAM_sf"/>
</dbReference>
<dbReference type="SFLD" id="SFLDF00310">
    <property type="entry name" value="oxygen-independent_coproporphy"/>
    <property type="match status" value="1"/>
</dbReference>
<dbReference type="SFLD" id="SFLDG01082">
    <property type="entry name" value="B12-binding_domain_containing"/>
    <property type="match status" value="1"/>
</dbReference>
<dbReference type="PANTHER" id="PTHR13932">
    <property type="entry name" value="COPROPORPHYRINIGEN III OXIDASE"/>
    <property type="match status" value="1"/>
</dbReference>
<dbReference type="GO" id="GO:0051539">
    <property type="term" value="F:4 iron, 4 sulfur cluster binding"/>
    <property type="evidence" value="ECO:0007669"/>
    <property type="project" value="TreeGrafter"/>
</dbReference>
<dbReference type="Proteomes" id="UP000190080">
    <property type="component" value="Unassembled WGS sequence"/>
</dbReference>
<dbReference type="SMART" id="SM00729">
    <property type="entry name" value="Elp3"/>
    <property type="match status" value="1"/>
</dbReference>
<dbReference type="SFLD" id="SFLDS00029">
    <property type="entry name" value="Radical_SAM"/>
    <property type="match status" value="1"/>
</dbReference>
<dbReference type="InterPro" id="IPR023404">
    <property type="entry name" value="rSAM_horseshoe"/>
</dbReference>
<dbReference type="NCBIfam" id="TIGR03994">
    <property type="entry name" value="rSAM_HemZ"/>
    <property type="match status" value="1"/>
</dbReference>
<dbReference type="STRING" id="1450648.CLORY_10970"/>
<dbReference type="PROSITE" id="PS51918">
    <property type="entry name" value="RADICAL_SAM"/>
    <property type="match status" value="1"/>
</dbReference>
<dbReference type="Gene3D" id="3.80.30.20">
    <property type="entry name" value="tm_1862 like domain"/>
    <property type="match status" value="1"/>
</dbReference>
<evidence type="ECO:0000313" key="2">
    <source>
        <dbReference type="EMBL" id="OPJ63589.1"/>
    </source>
</evidence>
<reference evidence="2 3" key="1">
    <citation type="submission" date="2017-03" db="EMBL/GenBank/DDBJ databases">
        <title>Genome sequence of Clostridium oryzae DSM 28571.</title>
        <authorList>
            <person name="Poehlein A."/>
            <person name="Daniel R."/>
        </authorList>
    </citation>
    <scope>NUCLEOTIDE SEQUENCE [LARGE SCALE GENOMIC DNA]</scope>
    <source>
        <strain evidence="2 3">DSM 28571</strain>
    </source>
</reference>
<dbReference type="RefSeq" id="WP_079422565.1">
    <property type="nucleotide sequence ID" value="NZ_MZGV01000008.1"/>
</dbReference>